<evidence type="ECO:0000256" key="1">
    <source>
        <dbReference type="ARBA" id="ARBA00005054"/>
    </source>
</evidence>
<keyword evidence="3 4" id="KW-0658">Purine biosynthesis</keyword>
<comment type="catalytic activity">
    <reaction evidence="4">
        <text>N(1)-(5-phospho-beta-D-ribosyl)glycinamide + (6R)-10-formyltetrahydrofolate = N(2)-formyl-N(1)-(5-phospho-beta-D-ribosyl)glycinamide + (6S)-5,6,7,8-tetrahydrofolate + H(+)</text>
        <dbReference type="Rhea" id="RHEA:15053"/>
        <dbReference type="ChEBI" id="CHEBI:15378"/>
        <dbReference type="ChEBI" id="CHEBI:57453"/>
        <dbReference type="ChEBI" id="CHEBI:143788"/>
        <dbReference type="ChEBI" id="CHEBI:147286"/>
        <dbReference type="ChEBI" id="CHEBI:195366"/>
        <dbReference type="EC" id="2.1.2.2"/>
    </reaction>
</comment>
<feature type="binding site" evidence="4">
    <location>
        <begin position="17"/>
        <end position="19"/>
    </location>
    <ligand>
        <name>N(1)-(5-phospho-beta-D-ribosyl)glycinamide</name>
        <dbReference type="ChEBI" id="CHEBI:143788"/>
    </ligand>
</feature>
<evidence type="ECO:0000259" key="5">
    <source>
        <dbReference type="PROSITE" id="PS51186"/>
    </source>
</evidence>
<dbReference type="SUPFAM" id="SSF55729">
    <property type="entry name" value="Acyl-CoA N-acyltransferases (Nat)"/>
    <property type="match status" value="1"/>
</dbReference>
<reference evidence="6" key="1">
    <citation type="submission" date="2021-02" db="EMBL/GenBank/DDBJ databases">
        <title>Genome sequence of Rhodospirillales sp. strain TMPK1 isolated from soil.</title>
        <authorList>
            <person name="Nakai R."/>
            <person name="Kusada H."/>
            <person name="Tamaki H."/>
        </authorList>
    </citation>
    <scope>NUCLEOTIDE SEQUENCE</scope>
    <source>
        <strain evidence="6">TMPK1</strain>
    </source>
</reference>
<feature type="active site" description="Proton donor" evidence="4">
    <location>
        <position position="114"/>
    </location>
</feature>
<dbReference type="CDD" id="cd08645">
    <property type="entry name" value="FMT_core_GART"/>
    <property type="match status" value="1"/>
</dbReference>
<feature type="site" description="Raises pKa of active site His" evidence="4">
    <location>
        <position position="150"/>
    </location>
</feature>
<evidence type="ECO:0000256" key="4">
    <source>
        <dbReference type="HAMAP-Rule" id="MF_01930"/>
    </source>
</evidence>
<keyword evidence="7" id="KW-1185">Reference proteome</keyword>
<accession>A0A8S8XDZ1</accession>
<feature type="binding site" evidence="4">
    <location>
        <position position="70"/>
    </location>
    <ligand>
        <name>(6R)-10-formyltetrahydrofolate</name>
        <dbReference type="ChEBI" id="CHEBI:195366"/>
    </ligand>
</feature>
<dbReference type="Pfam" id="PF00551">
    <property type="entry name" value="Formyl_trans_N"/>
    <property type="match status" value="1"/>
</dbReference>
<dbReference type="InterPro" id="IPR036477">
    <property type="entry name" value="Formyl_transf_N_sf"/>
</dbReference>
<comment type="similarity">
    <text evidence="4">Belongs to the GART family.</text>
</comment>
<dbReference type="EMBL" id="BOPV01000001">
    <property type="protein sequence ID" value="GIL39340.1"/>
    <property type="molecule type" value="Genomic_DNA"/>
</dbReference>
<dbReference type="SUPFAM" id="SSF53328">
    <property type="entry name" value="Formyltransferase"/>
    <property type="match status" value="1"/>
</dbReference>
<comment type="function">
    <text evidence="4">Catalyzes the transfer of a formyl group from 10-formyltetrahydrofolate to 5-phospho-ribosyl-glycinamide (GAR), producing 5-phospho-ribosyl-N-formylglycinamide (FGAR) and tetrahydrofolate.</text>
</comment>
<name>A0A8S8XDZ1_9PROT</name>
<dbReference type="PANTHER" id="PTHR43369">
    <property type="entry name" value="PHOSPHORIBOSYLGLYCINAMIDE FORMYLTRANSFERASE"/>
    <property type="match status" value="1"/>
</dbReference>
<dbReference type="InterPro" id="IPR016181">
    <property type="entry name" value="Acyl_CoA_acyltransferase"/>
</dbReference>
<dbReference type="InterPro" id="IPR000182">
    <property type="entry name" value="GNAT_dom"/>
</dbReference>
<evidence type="ECO:0000256" key="3">
    <source>
        <dbReference type="ARBA" id="ARBA00022755"/>
    </source>
</evidence>
<feature type="binding site" evidence="4">
    <location>
        <position position="112"/>
    </location>
    <ligand>
        <name>(6R)-10-formyltetrahydrofolate</name>
        <dbReference type="ChEBI" id="CHEBI:195366"/>
    </ligand>
</feature>
<keyword evidence="2 4" id="KW-0808">Transferase</keyword>
<dbReference type="NCBIfam" id="TIGR00639">
    <property type="entry name" value="PurN"/>
    <property type="match status" value="1"/>
</dbReference>
<dbReference type="InterPro" id="IPR004607">
    <property type="entry name" value="GART"/>
</dbReference>
<comment type="caution">
    <text evidence="6">The sequence shown here is derived from an EMBL/GenBank/DDBJ whole genome shotgun (WGS) entry which is preliminary data.</text>
</comment>
<dbReference type="PANTHER" id="PTHR43369:SF2">
    <property type="entry name" value="PHOSPHORIBOSYLGLYCINAMIDE FORMYLTRANSFERASE"/>
    <property type="match status" value="1"/>
</dbReference>
<gene>
    <name evidence="4" type="primary">purN</name>
    <name evidence="6" type="ORF">TMPK1_15770</name>
</gene>
<proteinExistence type="inferred from homology"/>
<dbReference type="RefSeq" id="WP_420242447.1">
    <property type="nucleotide sequence ID" value="NZ_BOPV01000001.1"/>
</dbReference>
<comment type="pathway">
    <text evidence="1 4">Purine metabolism; IMP biosynthesis via de novo pathway; N(2)-formyl-N(1)-(5-phospho-D-ribosyl)glycinamide from N(1)-(5-phospho-D-ribosyl)glycinamide (10-formyl THF route): step 1/1.</text>
</comment>
<dbReference type="InterPro" id="IPR002376">
    <property type="entry name" value="Formyl_transf_N"/>
</dbReference>
<dbReference type="Proteomes" id="UP000681075">
    <property type="component" value="Unassembled WGS sequence"/>
</dbReference>
<protein>
    <recommendedName>
        <fullName evidence="4">Phosphoribosylglycinamide formyltransferase</fullName>
        <ecNumber evidence="4">2.1.2.2</ecNumber>
    </recommendedName>
    <alternativeName>
        <fullName evidence="4">5'-phosphoribosylglycinamide transformylase</fullName>
    </alternativeName>
    <alternativeName>
        <fullName evidence="4">GAR transformylase</fullName>
        <shortName evidence="4">GART</shortName>
    </alternativeName>
</protein>
<dbReference type="Pfam" id="PF13302">
    <property type="entry name" value="Acetyltransf_3"/>
    <property type="match status" value="1"/>
</dbReference>
<dbReference type="AlphaFoldDB" id="A0A8S8XDZ1"/>
<comment type="caution">
    <text evidence="4">Lacks conserved residue(s) required for the propagation of feature annotation.</text>
</comment>
<feature type="domain" description="N-acetyltransferase" evidence="5">
    <location>
        <begin position="231"/>
        <end position="397"/>
    </location>
</feature>
<dbReference type="PROSITE" id="PS51186">
    <property type="entry name" value="GNAT"/>
    <property type="match status" value="1"/>
</dbReference>
<evidence type="ECO:0000256" key="2">
    <source>
        <dbReference type="ARBA" id="ARBA00022679"/>
    </source>
</evidence>
<evidence type="ECO:0000313" key="6">
    <source>
        <dbReference type="EMBL" id="GIL39340.1"/>
    </source>
</evidence>
<dbReference type="GO" id="GO:0006189">
    <property type="term" value="P:'de novo' IMP biosynthetic process"/>
    <property type="evidence" value="ECO:0007669"/>
    <property type="project" value="UniProtKB-UniRule"/>
</dbReference>
<dbReference type="Gene3D" id="3.40.630.30">
    <property type="match status" value="1"/>
</dbReference>
<dbReference type="GO" id="GO:0016747">
    <property type="term" value="F:acyltransferase activity, transferring groups other than amino-acyl groups"/>
    <property type="evidence" value="ECO:0007669"/>
    <property type="project" value="InterPro"/>
</dbReference>
<dbReference type="GO" id="GO:0004644">
    <property type="term" value="F:phosphoribosylglycinamide formyltransferase activity"/>
    <property type="evidence" value="ECO:0007669"/>
    <property type="project" value="UniProtKB-UniRule"/>
</dbReference>
<dbReference type="Gene3D" id="3.40.50.170">
    <property type="entry name" value="Formyl transferase, N-terminal domain"/>
    <property type="match status" value="1"/>
</dbReference>
<organism evidence="6 7">
    <name type="scientific">Roseiterribacter gracilis</name>
    <dbReference type="NCBI Taxonomy" id="2812848"/>
    <lineage>
        <taxon>Bacteria</taxon>
        <taxon>Pseudomonadati</taxon>
        <taxon>Pseudomonadota</taxon>
        <taxon>Alphaproteobacteria</taxon>
        <taxon>Rhodospirillales</taxon>
        <taxon>Roseiterribacteraceae</taxon>
        <taxon>Roseiterribacter</taxon>
    </lineage>
</organism>
<dbReference type="EC" id="2.1.2.2" evidence="4"/>
<dbReference type="HAMAP" id="MF_01930">
    <property type="entry name" value="PurN"/>
    <property type="match status" value="1"/>
</dbReference>
<dbReference type="GO" id="GO:0005829">
    <property type="term" value="C:cytosol"/>
    <property type="evidence" value="ECO:0007669"/>
    <property type="project" value="TreeGrafter"/>
</dbReference>
<sequence length="421" mass="45525">MGSQQRLKLGVLISGRGSNLQALIDACADPAYPAEIVLVLSNKAGAQGLLRAKEAGIATAIVSHRDFATRESFDASVTAKLRDANVELVCLAGFMRVLTPSFVDAWRDRLINIHPSLLPAFPGVDTHARALQAGVRMHGCTVHYVRNDVDSGPIIVQAAVPVASGDSEDALAERVLAAEHRTYPLAVRWIAERRTRIIDERVVIDGVDGVAPSILSPDQALLPTVLADRHVRLVPMELSHADALADITVASGVAKLMTDPLSTRESVHRWVRAALNLRAGGTSLPFVVLDAATGAVVGTTRLGNWSAGDRRIEIGWTFYAPNAQGTSINPAAKRLLLEHAFETLGCVRVELKTDARNARSRAAIAKLGATEEGILRRHTRLADGTWRDTVYFGITDAEWPAVRARLDERLGLGSDRQRRAR</sequence>
<evidence type="ECO:0000313" key="7">
    <source>
        <dbReference type="Proteomes" id="UP000681075"/>
    </source>
</evidence>